<dbReference type="PANTHER" id="PTHR34351:SF1">
    <property type="entry name" value="SLR1927 PROTEIN"/>
    <property type="match status" value="1"/>
</dbReference>
<dbReference type="Proteomes" id="UP000635726">
    <property type="component" value="Unassembled WGS sequence"/>
</dbReference>
<dbReference type="AlphaFoldDB" id="A0A917PLJ0"/>
<gene>
    <name evidence="2" type="ORF">GCM10008939_29850</name>
</gene>
<dbReference type="Pfam" id="PF01882">
    <property type="entry name" value="DUF58"/>
    <property type="match status" value="1"/>
</dbReference>
<dbReference type="PANTHER" id="PTHR34351">
    <property type="entry name" value="SLR1927 PROTEIN-RELATED"/>
    <property type="match status" value="1"/>
</dbReference>
<evidence type="ECO:0000259" key="1">
    <source>
        <dbReference type="Pfam" id="PF01882"/>
    </source>
</evidence>
<dbReference type="InterPro" id="IPR002881">
    <property type="entry name" value="DUF58"/>
</dbReference>
<feature type="domain" description="DUF58" evidence="1">
    <location>
        <begin position="170"/>
        <end position="255"/>
    </location>
</feature>
<protein>
    <recommendedName>
        <fullName evidence="1">DUF58 domain-containing protein</fullName>
    </recommendedName>
</protein>
<reference evidence="2" key="2">
    <citation type="submission" date="2020-09" db="EMBL/GenBank/DDBJ databases">
        <authorList>
            <person name="Sun Q."/>
            <person name="Ohkuma M."/>
        </authorList>
    </citation>
    <scope>NUCLEOTIDE SEQUENCE</scope>
    <source>
        <strain evidence="2">JCM 14371</strain>
    </source>
</reference>
<dbReference type="RefSeq" id="WP_188964100.1">
    <property type="nucleotide sequence ID" value="NZ_BMOE01000012.1"/>
</dbReference>
<keyword evidence="3" id="KW-1185">Reference proteome</keyword>
<sequence length="372" mass="40104">MSALGLGFALLLLLLVWGTWSAWRIPPHVTLRRDLPGQGFADDRVPLTTHLTVRAALPTRVRLEDPAPLTVVPDVPFSAGGLVWGETSTVFPTELTLNRRGVYRWEGARLQWADPFGLFWRSVTLPHPTTLEVYPGTHGLRLPNLLRPLLSEGTLTRTLGLDDPISLRGARPYLPGDPPGRVHWRLSARTGDLMVRELERTASSSLHLHLDTCGSGVYVESAVRLAASLVQEALTLHLPVAVSSGDRAGSSPSGSTPEALRHALRVLAEVRATSGPPAALALPRAGSNLIVVTQSAHPDLLAAAVRARARASRVVIVAVPEGFYLEPGESPRRQWVGLPDTVRELERQAGILAGAGVLVYVLRGDMSVLRLG</sequence>
<comment type="caution">
    <text evidence="2">The sequence shown here is derived from an EMBL/GenBank/DDBJ whole genome shotgun (WGS) entry which is preliminary data.</text>
</comment>
<accession>A0A917PLJ0</accession>
<organism evidence="2 3">
    <name type="scientific">Deinococcus aquiradiocola</name>
    <dbReference type="NCBI Taxonomy" id="393059"/>
    <lineage>
        <taxon>Bacteria</taxon>
        <taxon>Thermotogati</taxon>
        <taxon>Deinococcota</taxon>
        <taxon>Deinococci</taxon>
        <taxon>Deinococcales</taxon>
        <taxon>Deinococcaceae</taxon>
        <taxon>Deinococcus</taxon>
    </lineage>
</organism>
<reference evidence="2" key="1">
    <citation type="journal article" date="2014" name="Int. J. Syst. Evol. Microbiol.">
        <title>Complete genome sequence of Corynebacterium casei LMG S-19264T (=DSM 44701T), isolated from a smear-ripened cheese.</title>
        <authorList>
            <consortium name="US DOE Joint Genome Institute (JGI-PGF)"/>
            <person name="Walter F."/>
            <person name="Albersmeier A."/>
            <person name="Kalinowski J."/>
            <person name="Ruckert C."/>
        </authorList>
    </citation>
    <scope>NUCLEOTIDE SEQUENCE</scope>
    <source>
        <strain evidence="2">JCM 14371</strain>
    </source>
</reference>
<dbReference type="EMBL" id="BMOE01000012">
    <property type="protein sequence ID" value="GGJ84007.1"/>
    <property type="molecule type" value="Genomic_DNA"/>
</dbReference>
<evidence type="ECO:0000313" key="2">
    <source>
        <dbReference type="EMBL" id="GGJ84007.1"/>
    </source>
</evidence>
<evidence type="ECO:0000313" key="3">
    <source>
        <dbReference type="Proteomes" id="UP000635726"/>
    </source>
</evidence>
<name>A0A917PLJ0_9DEIO</name>
<proteinExistence type="predicted"/>